<reference evidence="3" key="2">
    <citation type="submission" date="2013-07" db="EMBL/GenBank/DDBJ databases">
        <authorList>
            <consortium name="The Broad Institute Genome Sequencing Platform"/>
            <person name="Cuomo C."/>
            <person name="Litvintseva A."/>
            <person name="Chen Y."/>
            <person name="Heitman J."/>
            <person name="Sun S."/>
            <person name="Springer D."/>
            <person name="Dromer F."/>
            <person name="Young S.K."/>
            <person name="Zeng Q."/>
            <person name="Gargeya S."/>
            <person name="Fitzgerald M."/>
            <person name="Abouelleil A."/>
            <person name="Alvarado L."/>
            <person name="Berlin A.M."/>
            <person name="Chapman S.B."/>
            <person name="Dewar J."/>
            <person name="Goldberg J."/>
            <person name="Griggs A."/>
            <person name="Gujja S."/>
            <person name="Hansen M."/>
            <person name="Howarth C."/>
            <person name="Imamovic A."/>
            <person name="Larimer J."/>
            <person name="McCowan C."/>
            <person name="Murphy C."/>
            <person name="Pearson M."/>
            <person name="Priest M."/>
            <person name="Roberts A."/>
            <person name="Saif S."/>
            <person name="Shea T."/>
            <person name="Sykes S."/>
            <person name="Wortman J."/>
            <person name="Nusbaum C."/>
            <person name="Birren B."/>
        </authorList>
    </citation>
    <scope>NUCLEOTIDE SEQUENCE</scope>
    <source>
        <strain evidence="3">CBS 10118</strain>
    </source>
</reference>
<dbReference type="VEuPathDB" id="FungiDB:I302_00140"/>
<dbReference type="GeneID" id="30204539"/>
<reference evidence="3" key="4">
    <citation type="submission" date="2024-02" db="EMBL/GenBank/DDBJ databases">
        <title>Comparative genomics of Cryptococcus and Kwoniella reveals pathogenesis evolution and contrasting modes of karyotype evolution via chromosome fusion or intercentromeric recombination.</title>
        <authorList>
            <person name="Coelho M.A."/>
            <person name="David-Palma M."/>
            <person name="Shea T."/>
            <person name="Bowers K."/>
            <person name="McGinley-Smith S."/>
            <person name="Mohammad A.W."/>
            <person name="Gnirke A."/>
            <person name="Yurkov A.M."/>
            <person name="Nowrousian M."/>
            <person name="Sun S."/>
            <person name="Cuomo C.A."/>
            <person name="Heitman J."/>
        </authorList>
    </citation>
    <scope>NUCLEOTIDE SEQUENCE</scope>
    <source>
        <strain evidence="3">CBS 10118</strain>
    </source>
</reference>
<evidence type="ECO:0000313" key="2">
    <source>
        <dbReference type="EMBL" id="OCF28651.1"/>
    </source>
</evidence>
<feature type="compositionally biased region" description="Low complexity" evidence="1">
    <location>
        <begin position="42"/>
        <end position="55"/>
    </location>
</feature>
<dbReference type="AlphaFoldDB" id="A0A1B9GCD3"/>
<dbReference type="RefSeq" id="XP_019049721.1">
    <property type="nucleotide sequence ID" value="XM_019186843.1"/>
</dbReference>
<dbReference type="Proteomes" id="UP000092730">
    <property type="component" value="Chromosome 1"/>
</dbReference>
<evidence type="ECO:0000313" key="3">
    <source>
        <dbReference type="EMBL" id="WVW79488.1"/>
    </source>
</evidence>
<reference evidence="2" key="1">
    <citation type="submission" date="2013-07" db="EMBL/GenBank/DDBJ databases">
        <title>The Genome Sequence of Cryptococcus bestiolae CBS10118.</title>
        <authorList>
            <consortium name="The Broad Institute Genome Sequencing Platform"/>
            <person name="Cuomo C."/>
            <person name="Litvintseva A."/>
            <person name="Chen Y."/>
            <person name="Heitman J."/>
            <person name="Sun S."/>
            <person name="Springer D."/>
            <person name="Dromer F."/>
            <person name="Young S.K."/>
            <person name="Zeng Q."/>
            <person name="Gargeya S."/>
            <person name="Fitzgerald M."/>
            <person name="Abouelleil A."/>
            <person name="Alvarado L."/>
            <person name="Berlin A.M."/>
            <person name="Chapman S.B."/>
            <person name="Dewar J."/>
            <person name="Goldberg J."/>
            <person name="Griggs A."/>
            <person name="Gujja S."/>
            <person name="Hansen M."/>
            <person name="Howarth C."/>
            <person name="Imamovic A."/>
            <person name="Larimer J."/>
            <person name="McCowan C."/>
            <person name="Murphy C."/>
            <person name="Pearson M."/>
            <person name="Priest M."/>
            <person name="Roberts A."/>
            <person name="Saif S."/>
            <person name="Shea T."/>
            <person name="Sykes S."/>
            <person name="Wortman J."/>
            <person name="Nusbaum C."/>
            <person name="Birren B."/>
        </authorList>
    </citation>
    <scope>NUCLEOTIDE SEQUENCE [LARGE SCALE GENOMIC DNA]</scope>
    <source>
        <strain evidence="2">CBS 10118</strain>
    </source>
</reference>
<evidence type="ECO:0000256" key="1">
    <source>
        <dbReference type="SAM" id="MobiDB-lite"/>
    </source>
</evidence>
<reference evidence="2" key="3">
    <citation type="submission" date="2014-01" db="EMBL/GenBank/DDBJ databases">
        <title>Evolution of pathogenesis and genome organization in the Tremellales.</title>
        <authorList>
            <person name="Cuomo C."/>
            <person name="Litvintseva A."/>
            <person name="Heitman J."/>
            <person name="Chen Y."/>
            <person name="Sun S."/>
            <person name="Springer D."/>
            <person name="Dromer F."/>
            <person name="Young S."/>
            <person name="Zeng Q."/>
            <person name="Chapman S."/>
            <person name="Gujja S."/>
            <person name="Saif S."/>
            <person name="Birren B."/>
        </authorList>
    </citation>
    <scope>NUCLEOTIDE SEQUENCE</scope>
    <source>
        <strain evidence="2">CBS 10118</strain>
    </source>
</reference>
<dbReference type="OrthoDB" id="2564154at2759"/>
<protein>
    <submittedName>
        <fullName evidence="2">Uncharacterized protein</fullName>
    </submittedName>
</protein>
<feature type="compositionally biased region" description="Low complexity" evidence="1">
    <location>
        <begin position="1"/>
        <end position="32"/>
    </location>
</feature>
<feature type="region of interest" description="Disordered" evidence="1">
    <location>
        <begin position="1"/>
        <end position="65"/>
    </location>
</feature>
<dbReference type="EMBL" id="KI894018">
    <property type="protein sequence ID" value="OCF28651.1"/>
    <property type="molecule type" value="Genomic_DNA"/>
</dbReference>
<evidence type="ECO:0000313" key="4">
    <source>
        <dbReference type="Proteomes" id="UP000092730"/>
    </source>
</evidence>
<sequence>MSSSASIASRQSPLDDTSSSISTAPSATGPSSLELDKLAITSSPPSSEVNSCSSPTISDKANAPNPWRISPHRLALSSCPCTSLSIKKIASLSTSEEYLQLNLDRFDKLLTRLCKISNIPRISQNVELVLRELRQRGFELFHFAGKVLTQDESGPNRRGVVIMLLVPDPDNVVMGHRILAELLIQFRNRPDKDKKGGREWGDIENVANRYIEDPQDWVLIQSFEYLTDKNNHKKIEYTIPDKTEGKSWETIINDLLSRIRHLYSGLIVYAGNVIPVITRATRESKRDGMRVWGFEMELVYRKTSMGRYVRLIRIGLKTFPMGSPVSVNKGEEIGAVVLLEIKDDGIKHAVVMYKDEWPVVHSYRDVIPPPDLSGLEGLIGKK</sequence>
<accession>A0A1B9GCD3</accession>
<dbReference type="EMBL" id="CP144541">
    <property type="protein sequence ID" value="WVW79488.1"/>
    <property type="molecule type" value="Genomic_DNA"/>
</dbReference>
<proteinExistence type="predicted"/>
<organism evidence="2">
    <name type="scientific">Kwoniella bestiolae CBS 10118</name>
    <dbReference type="NCBI Taxonomy" id="1296100"/>
    <lineage>
        <taxon>Eukaryota</taxon>
        <taxon>Fungi</taxon>
        <taxon>Dikarya</taxon>
        <taxon>Basidiomycota</taxon>
        <taxon>Agaricomycotina</taxon>
        <taxon>Tremellomycetes</taxon>
        <taxon>Tremellales</taxon>
        <taxon>Cryptococcaceae</taxon>
        <taxon>Kwoniella</taxon>
    </lineage>
</organism>
<name>A0A1B9GCD3_9TREE</name>
<dbReference type="KEGG" id="kbi:30204539"/>
<gene>
    <name evidence="2" type="ORF">I302_00140</name>
    <name evidence="3" type="ORF">I302_101457</name>
</gene>
<keyword evidence="4" id="KW-1185">Reference proteome</keyword>